<comment type="caution">
    <text evidence="1">The sequence shown here is derived from an EMBL/GenBank/DDBJ whole genome shotgun (WGS) entry which is preliminary data.</text>
</comment>
<gene>
    <name evidence="1" type="ORF">LX97_02785</name>
</gene>
<organism evidence="1 2">
    <name type="scientific">Nonlabens dokdonensis</name>
    <dbReference type="NCBI Taxonomy" id="328515"/>
    <lineage>
        <taxon>Bacteria</taxon>
        <taxon>Pseudomonadati</taxon>
        <taxon>Bacteroidota</taxon>
        <taxon>Flavobacteriia</taxon>
        <taxon>Flavobacteriales</taxon>
        <taxon>Flavobacteriaceae</taxon>
        <taxon>Nonlabens</taxon>
    </lineage>
</organism>
<evidence type="ECO:0000313" key="1">
    <source>
        <dbReference type="EMBL" id="PZX38204.1"/>
    </source>
</evidence>
<evidence type="ECO:0000313" key="2">
    <source>
        <dbReference type="Proteomes" id="UP000248584"/>
    </source>
</evidence>
<accession>A0ABX5PVI0</accession>
<protein>
    <recommendedName>
        <fullName evidence="3">Peptidase</fullName>
    </recommendedName>
</protein>
<sequence>MPIFHLFKKEKPAPSTEHWDELLIEYVPFFEKLEARDRLFFKLRMQAFLDEIEIETIDMEPAELDALLIAASAIIPIFQFPDWHYSNLKTVILLPEHFNEDLEFEGHGNGRRIFGMVGTGKWNNKMILSKEALYHGFKNETDKLNTAIHEFVHLIDKMDGAIDGIPKVLMDQNVILAWINLMHEEMERINKDKSDIRNYGGTSKIEFFAVTAEYFFSRPDLMKRKHPEIYQMLQLCFNPQMKNKVSRNKIISF</sequence>
<dbReference type="PANTHER" id="PTHR30164">
    <property type="entry name" value="MTFA PEPTIDASE"/>
    <property type="match status" value="1"/>
</dbReference>
<dbReference type="InterPro" id="IPR042252">
    <property type="entry name" value="MtfA_N"/>
</dbReference>
<dbReference type="RefSeq" id="WP_015363955.1">
    <property type="nucleotide sequence ID" value="NZ_QKZR01000005.1"/>
</dbReference>
<keyword evidence="2" id="KW-1185">Reference proteome</keyword>
<dbReference type="Proteomes" id="UP000248584">
    <property type="component" value="Unassembled WGS sequence"/>
</dbReference>
<dbReference type="Gene3D" id="1.10.472.150">
    <property type="entry name" value="Glucose-regulated metallo-peptidase M90, N-terminal domain"/>
    <property type="match status" value="1"/>
</dbReference>
<reference evidence="1 2" key="1">
    <citation type="submission" date="2018-06" db="EMBL/GenBank/DDBJ databases">
        <title>Genomic Encyclopedia of Archaeal and Bacterial Type Strains, Phase II (KMG-II): from individual species to whole genera.</title>
        <authorList>
            <person name="Goeker M."/>
        </authorList>
    </citation>
    <scope>NUCLEOTIDE SEQUENCE [LARGE SCALE GENOMIC DNA]</scope>
    <source>
        <strain evidence="1 2">DSM 17205</strain>
    </source>
</reference>
<dbReference type="InterPro" id="IPR024079">
    <property type="entry name" value="MetalloPept_cat_dom_sf"/>
</dbReference>
<dbReference type="PANTHER" id="PTHR30164:SF2">
    <property type="entry name" value="PROTEIN MTFA"/>
    <property type="match status" value="1"/>
</dbReference>
<evidence type="ECO:0008006" key="3">
    <source>
        <dbReference type="Google" id="ProtNLM"/>
    </source>
</evidence>
<dbReference type="CDD" id="cd20169">
    <property type="entry name" value="Peptidase_M90_mtfA"/>
    <property type="match status" value="1"/>
</dbReference>
<dbReference type="InterPro" id="IPR010384">
    <property type="entry name" value="MtfA_fam"/>
</dbReference>
<name>A0ABX5PVI0_9FLAO</name>
<proteinExistence type="predicted"/>
<dbReference type="Pfam" id="PF06167">
    <property type="entry name" value="Peptidase_M90"/>
    <property type="match status" value="1"/>
</dbReference>
<dbReference type="EMBL" id="QKZR01000005">
    <property type="protein sequence ID" value="PZX38204.1"/>
    <property type="molecule type" value="Genomic_DNA"/>
</dbReference>
<dbReference type="SUPFAM" id="SSF55486">
    <property type="entry name" value="Metalloproteases ('zincins'), catalytic domain"/>
    <property type="match status" value="1"/>
</dbReference>
<dbReference type="Gene3D" id="3.40.390.10">
    <property type="entry name" value="Collagenase (Catalytic Domain)"/>
    <property type="match status" value="1"/>
</dbReference>